<protein>
    <submittedName>
        <fullName evidence="2">Uncharacterized protein</fullName>
    </submittedName>
</protein>
<keyword evidence="1" id="KW-0812">Transmembrane</keyword>
<dbReference type="Proteomes" id="UP000186922">
    <property type="component" value="Unassembled WGS sequence"/>
</dbReference>
<comment type="caution">
    <text evidence="2">The sequence shown here is derived from an EMBL/GenBank/DDBJ whole genome shotgun (WGS) entry which is preliminary data.</text>
</comment>
<keyword evidence="3" id="KW-1185">Reference proteome</keyword>
<dbReference type="AlphaFoldDB" id="A0A1D1UH60"/>
<sequence>MATCRTSNEKSETSYSSTKRATEVAAVEGMYHALLADPDIRDKVRVFQASTAATRPRSETFCEVQFSLVPIYFRKRRHFSRQKRRKITRRTGPRCVIPCFFLVVGSVTSH</sequence>
<keyword evidence="1" id="KW-1133">Transmembrane helix</keyword>
<proteinExistence type="predicted"/>
<keyword evidence="1" id="KW-0472">Membrane</keyword>
<dbReference type="EMBL" id="BDGG01000001">
    <property type="protein sequence ID" value="GAU87850.1"/>
    <property type="molecule type" value="Genomic_DNA"/>
</dbReference>
<feature type="transmembrane region" description="Helical" evidence="1">
    <location>
        <begin position="91"/>
        <end position="109"/>
    </location>
</feature>
<accession>A0A1D1UH60</accession>
<name>A0A1D1UH60_RAMVA</name>
<reference evidence="2 3" key="1">
    <citation type="journal article" date="2016" name="Nat. Commun.">
        <title>Extremotolerant tardigrade genome and improved radiotolerance of human cultured cells by tardigrade-unique protein.</title>
        <authorList>
            <person name="Hashimoto T."/>
            <person name="Horikawa D.D."/>
            <person name="Saito Y."/>
            <person name="Kuwahara H."/>
            <person name="Kozuka-Hata H."/>
            <person name="Shin-I T."/>
            <person name="Minakuchi Y."/>
            <person name="Ohishi K."/>
            <person name="Motoyama A."/>
            <person name="Aizu T."/>
            <person name="Enomoto A."/>
            <person name="Kondo K."/>
            <person name="Tanaka S."/>
            <person name="Hara Y."/>
            <person name="Koshikawa S."/>
            <person name="Sagara H."/>
            <person name="Miura T."/>
            <person name="Yokobori S."/>
            <person name="Miyagawa K."/>
            <person name="Suzuki Y."/>
            <person name="Kubo T."/>
            <person name="Oyama M."/>
            <person name="Kohara Y."/>
            <person name="Fujiyama A."/>
            <person name="Arakawa K."/>
            <person name="Katayama T."/>
            <person name="Toyoda A."/>
            <person name="Kunieda T."/>
        </authorList>
    </citation>
    <scope>NUCLEOTIDE SEQUENCE [LARGE SCALE GENOMIC DNA]</scope>
    <source>
        <strain evidence="2 3">YOKOZUNA-1</strain>
    </source>
</reference>
<gene>
    <name evidence="2" type="primary">RvY_00645</name>
    <name evidence="2" type="synonym">RvY_00645.2</name>
    <name evidence="2" type="ORF">RvY_00645-2</name>
</gene>
<evidence type="ECO:0000256" key="1">
    <source>
        <dbReference type="SAM" id="Phobius"/>
    </source>
</evidence>
<evidence type="ECO:0000313" key="2">
    <source>
        <dbReference type="EMBL" id="GAU87850.1"/>
    </source>
</evidence>
<evidence type="ECO:0000313" key="3">
    <source>
        <dbReference type="Proteomes" id="UP000186922"/>
    </source>
</evidence>
<organism evidence="2 3">
    <name type="scientific">Ramazzottius varieornatus</name>
    <name type="common">Water bear</name>
    <name type="synonym">Tardigrade</name>
    <dbReference type="NCBI Taxonomy" id="947166"/>
    <lineage>
        <taxon>Eukaryota</taxon>
        <taxon>Metazoa</taxon>
        <taxon>Ecdysozoa</taxon>
        <taxon>Tardigrada</taxon>
        <taxon>Eutardigrada</taxon>
        <taxon>Parachela</taxon>
        <taxon>Hypsibioidea</taxon>
        <taxon>Ramazzottiidae</taxon>
        <taxon>Ramazzottius</taxon>
    </lineage>
</organism>